<feature type="compositionally biased region" description="Acidic residues" evidence="1">
    <location>
        <begin position="45"/>
        <end position="58"/>
    </location>
</feature>
<accession>A0AAV3YT72</accession>
<evidence type="ECO:0000256" key="1">
    <source>
        <dbReference type="SAM" id="MobiDB-lite"/>
    </source>
</evidence>
<dbReference type="Proteomes" id="UP000735302">
    <property type="component" value="Unassembled WGS sequence"/>
</dbReference>
<gene>
    <name evidence="3" type="ORF">PoB_001196800</name>
</gene>
<keyword evidence="2" id="KW-0812">Transmembrane</keyword>
<evidence type="ECO:0000256" key="2">
    <source>
        <dbReference type="SAM" id="Phobius"/>
    </source>
</evidence>
<comment type="caution">
    <text evidence="3">The sequence shown here is derived from an EMBL/GenBank/DDBJ whole genome shotgun (WGS) entry which is preliminary data.</text>
</comment>
<keyword evidence="2" id="KW-0472">Membrane</keyword>
<reference evidence="3 4" key="1">
    <citation type="journal article" date="2021" name="Elife">
        <title>Chloroplast acquisition without the gene transfer in kleptoplastic sea slugs, Plakobranchus ocellatus.</title>
        <authorList>
            <person name="Maeda T."/>
            <person name="Takahashi S."/>
            <person name="Yoshida T."/>
            <person name="Shimamura S."/>
            <person name="Takaki Y."/>
            <person name="Nagai Y."/>
            <person name="Toyoda A."/>
            <person name="Suzuki Y."/>
            <person name="Arimoto A."/>
            <person name="Ishii H."/>
            <person name="Satoh N."/>
            <person name="Nishiyama T."/>
            <person name="Hasebe M."/>
            <person name="Maruyama T."/>
            <person name="Minagawa J."/>
            <person name="Obokata J."/>
            <person name="Shigenobu S."/>
        </authorList>
    </citation>
    <scope>NUCLEOTIDE SEQUENCE [LARGE SCALE GENOMIC DNA]</scope>
</reference>
<evidence type="ECO:0000313" key="4">
    <source>
        <dbReference type="Proteomes" id="UP000735302"/>
    </source>
</evidence>
<feature type="transmembrane region" description="Helical" evidence="2">
    <location>
        <begin position="6"/>
        <end position="33"/>
    </location>
</feature>
<sequence>MSTGQQMVILYLGIVGGGTFLLSCVCTTFWVAVNSRRRRRRSSPEDLEDEELADDSSSEGEREHEMMTLEKTIITMTEMIMTYLLREEEV</sequence>
<keyword evidence="4" id="KW-1185">Reference proteome</keyword>
<feature type="region of interest" description="Disordered" evidence="1">
    <location>
        <begin position="37"/>
        <end position="67"/>
    </location>
</feature>
<evidence type="ECO:0008006" key="5">
    <source>
        <dbReference type="Google" id="ProtNLM"/>
    </source>
</evidence>
<evidence type="ECO:0000313" key="3">
    <source>
        <dbReference type="EMBL" id="GFN85462.1"/>
    </source>
</evidence>
<protein>
    <recommendedName>
        <fullName evidence="5">Transmembrane protein</fullName>
    </recommendedName>
</protein>
<keyword evidence="2" id="KW-1133">Transmembrane helix</keyword>
<name>A0AAV3YT72_9GAST</name>
<proteinExistence type="predicted"/>
<dbReference type="AlphaFoldDB" id="A0AAV3YT72"/>
<dbReference type="EMBL" id="BLXT01001414">
    <property type="protein sequence ID" value="GFN85462.1"/>
    <property type="molecule type" value="Genomic_DNA"/>
</dbReference>
<organism evidence="3 4">
    <name type="scientific">Plakobranchus ocellatus</name>
    <dbReference type="NCBI Taxonomy" id="259542"/>
    <lineage>
        <taxon>Eukaryota</taxon>
        <taxon>Metazoa</taxon>
        <taxon>Spiralia</taxon>
        <taxon>Lophotrochozoa</taxon>
        <taxon>Mollusca</taxon>
        <taxon>Gastropoda</taxon>
        <taxon>Heterobranchia</taxon>
        <taxon>Euthyneura</taxon>
        <taxon>Panpulmonata</taxon>
        <taxon>Sacoglossa</taxon>
        <taxon>Placobranchoidea</taxon>
        <taxon>Plakobranchidae</taxon>
        <taxon>Plakobranchus</taxon>
    </lineage>
</organism>